<dbReference type="Pfam" id="PF13616">
    <property type="entry name" value="Rotamase_3"/>
    <property type="match status" value="1"/>
</dbReference>
<keyword evidence="3 6" id="KW-0697">Rotamase</keyword>
<dbReference type="PROSITE" id="PS50198">
    <property type="entry name" value="PPIC_PPIASE_2"/>
    <property type="match status" value="2"/>
</dbReference>
<dbReference type="AlphaFoldDB" id="A0A6N7EUJ2"/>
<keyword evidence="4" id="KW-0143">Chaperone</keyword>
<name>A0A6N7EUJ2_9GAMM</name>
<organism evidence="10 11">
    <name type="scientific">Ostreibacterium oceani</name>
    <dbReference type="NCBI Taxonomy" id="2654998"/>
    <lineage>
        <taxon>Bacteria</taxon>
        <taxon>Pseudomonadati</taxon>
        <taxon>Pseudomonadota</taxon>
        <taxon>Gammaproteobacteria</taxon>
        <taxon>Cardiobacteriales</taxon>
        <taxon>Ostreibacteriaceae</taxon>
        <taxon>Ostreibacterium</taxon>
    </lineage>
</organism>
<dbReference type="GO" id="GO:0003755">
    <property type="term" value="F:peptidyl-prolyl cis-trans isomerase activity"/>
    <property type="evidence" value="ECO:0007669"/>
    <property type="project" value="UniProtKB-KW"/>
</dbReference>
<dbReference type="Pfam" id="PF00639">
    <property type="entry name" value="Rotamase"/>
    <property type="match status" value="1"/>
</dbReference>
<comment type="caution">
    <text evidence="10">The sequence shown here is derived from an EMBL/GenBank/DDBJ whole genome shotgun (WGS) entry which is preliminary data.</text>
</comment>
<dbReference type="Pfam" id="PF09312">
    <property type="entry name" value="SurA_N"/>
    <property type="match status" value="1"/>
</dbReference>
<dbReference type="Gene3D" id="3.10.50.40">
    <property type="match status" value="2"/>
</dbReference>
<protein>
    <recommendedName>
        <fullName evidence="9">PpiC domain-containing protein</fullName>
    </recommendedName>
</protein>
<reference evidence="10 11" key="1">
    <citation type="submission" date="2019-10" db="EMBL/GenBank/DDBJ databases">
        <title>Cardiobacteriales fam. a chemoheterotrophic member of the order Cardiobacteriales, and proposal of Cardiobacteriales fam. nov.</title>
        <authorList>
            <person name="Wang C."/>
        </authorList>
    </citation>
    <scope>NUCLEOTIDE SEQUENCE [LARGE SCALE GENOMIC DNA]</scope>
    <source>
        <strain evidence="10 11">ML27</strain>
    </source>
</reference>
<evidence type="ECO:0000256" key="2">
    <source>
        <dbReference type="ARBA" id="ARBA00022764"/>
    </source>
</evidence>
<dbReference type="SUPFAM" id="SSF54534">
    <property type="entry name" value="FKBP-like"/>
    <property type="match status" value="2"/>
</dbReference>
<feature type="compositionally biased region" description="Low complexity" evidence="7">
    <location>
        <begin position="296"/>
        <end position="342"/>
    </location>
</feature>
<feature type="signal peptide" evidence="8">
    <location>
        <begin position="1"/>
        <end position="50"/>
    </location>
</feature>
<keyword evidence="5 6" id="KW-0413">Isomerase</keyword>
<dbReference type="PANTHER" id="PTHR47637:SF1">
    <property type="entry name" value="CHAPERONE SURA"/>
    <property type="match status" value="1"/>
</dbReference>
<evidence type="ECO:0000256" key="1">
    <source>
        <dbReference type="ARBA" id="ARBA00022729"/>
    </source>
</evidence>
<evidence type="ECO:0000256" key="5">
    <source>
        <dbReference type="ARBA" id="ARBA00023235"/>
    </source>
</evidence>
<dbReference type="InterPro" id="IPR000297">
    <property type="entry name" value="PPIase_PpiC"/>
</dbReference>
<dbReference type="InterPro" id="IPR023058">
    <property type="entry name" value="PPIase_PpiC_CS"/>
</dbReference>
<keyword evidence="11" id="KW-1185">Reference proteome</keyword>
<accession>A0A6N7EUJ2</accession>
<dbReference type="EMBL" id="WHNW01000001">
    <property type="protein sequence ID" value="MPV85180.1"/>
    <property type="molecule type" value="Genomic_DNA"/>
</dbReference>
<dbReference type="SUPFAM" id="SSF109998">
    <property type="entry name" value="Triger factor/SurA peptide-binding domain-like"/>
    <property type="match status" value="1"/>
</dbReference>
<dbReference type="InParanoid" id="A0A6N7EUJ2"/>
<evidence type="ECO:0000256" key="4">
    <source>
        <dbReference type="ARBA" id="ARBA00023186"/>
    </source>
</evidence>
<dbReference type="Proteomes" id="UP000471298">
    <property type="component" value="Unassembled WGS sequence"/>
</dbReference>
<evidence type="ECO:0000256" key="7">
    <source>
        <dbReference type="SAM" id="MobiDB-lite"/>
    </source>
</evidence>
<proteinExistence type="predicted"/>
<evidence type="ECO:0000256" key="8">
    <source>
        <dbReference type="SAM" id="SignalP"/>
    </source>
</evidence>
<dbReference type="InterPro" id="IPR015391">
    <property type="entry name" value="SurA_N"/>
</dbReference>
<feature type="region of interest" description="Disordered" evidence="7">
    <location>
        <begin position="296"/>
        <end position="351"/>
    </location>
</feature>
<dbReference type="PROSITE" id="PS01096">
    <property type="entry name" value="PPIC_PPIASE_1"/>
    <property type="match status" value="1"/>
</dbReference>
<feature type="domain" description="PpiC" evidence="9">
    <location>
        <begin position="353"/>
        <end position="449"/>
    </location>
</feature>
<dbReference type="InterPro" id="IPR046357">
    <property type="entry name" value="PPIase_dom_sf"/>
</dbReference>
<evidence type="ECO:0000259" key="9">
    <source>
        <dbReference type="PROSITE" id="PS50198"/>
    </source>
</evidence>
<evidence type="ECO:0000256" key="6">
    <source>
        <dbReference type="PROSITE-ProRule" id="PRU00278"/>
    </source>
</evidence>
<keyword evidence="2" id="KW-0574">Periplasm</keyword>
<dbReference type="InterPro" id="IPR027304">
    <property type="entry name" value="Trigger_fact/SurA_dom_sf"/>
</dbReference>
<evidence type="ECO:0000313" key="10">
    <source>
        <dbReference type="EMBL" id="MPV85180.1"/>
    </source>
</evidence>
<evidence type="ECO:0000313" key="11">
    <source>
        <dbReference type="Proteomes" id="UP000471298"/>
    </source>
</evidence>
<evidence type="ECO:0000256" key="3">
    <source>
        <dbReference type="ARBA" id="ARBA00023110"/>
    </source>
</evidence>
<dbReference type="InterPro" id="IPR050280">
    <property type="entry name" value="OMP_Chaperone_SurA"/>
</dbReference>
<keyword evidence="1 8" id="KW-0732">Signal</keyword>
<feature type="domain" description="PpiC" evidence="9">
    <location>
        <begin position="194"/>
        <end position="290"/>
    </location>
</feature>
<dbReference type="FunCoup" id="A0A6N7EUJ2">
    <property type="interactions" value="144"/>
</dbReference>
<dbReference type="PANTHER" id="PTHR47637">
    <property type="entry name" value="CHAPERONE SURA"/>
    <property type="match status" value="1"/>
</dbReference>
<sequence length="497" mass="54623">MNKKCNDMIKKNKKANIMRRQACLQWITAVMASGMLSVLSVLLAPSFAQAQTLDTLEFGPQNESKGERLDEIIAVVERDVITARELTHIPAEQRANALQQLIIEKLLLQQAASANIAVGDTAINIAMEELAQSQDKTLAQLQSSLSAVEYAALRDSVKKELMISRLQQQVVNSLVQISDREIADVMENQLRTVGDRVNLVDVLVQVPESADPAVLRAAQEKTAVIRRRLATEPPEQVAADYDDVFYNPLGWVELGVIPPNFAEVLVDQPIGEFSQPIVDRDGIHLLKVLARETANNTTNTRQRNNDGNNEVNNDQAGTASGNATTSDTGSDTSGAKSGAKSGNKGGNKGDVARQETLVSHILIRDNNNPEAKSQIDAIYERLQAGETFAALAKTASQDVASAVKGGDLGWVAAGQMVPEFERAMQATDIGEITAPIKTPFGYHIIQVNDRRLLTENNRALLEQQARQTIFRRKAAQEWELWLSRLRDEAYVDIRIEQ</sequence>
<gene>
    <name evidence="10" type="ORF">GCU85_00335</name>
</gene>
<dbReference type="Gene3D" id="1.10.4030.10">
    <property type="entry name" value="Porin chaperone SurA, peptide-binding domain"/>
    <property type="match status" value="1"/>
</dbReference>
<feature type="chain" id="PRO_5026876241" description="PpiC domain-containing protein" evidence="8">
    <location>
        <begin position="51"/>
        <end position="497"/>
    </location>
</feature>